<organism evidence="2 3">
    <name type="scientific">Colocasia esculenta</name>
    <name type="common">Wild taro</name>
    <name type="synonym">Arum esculentum</name>
    <dbReference type="NCBI Taxonomy" id="4460"/>
    <lineage>
        <taxon>Eukaryota</taxon>
        <taxon>Viridiplantae</taxon>
        <taxon>Streptophyta</taxon>
        <taxon>Embryophyta</taxon>
        <taxon>Tracheophyta</taxon>
        <taxon>Spermatophyta</taxon>
        <taxon>Magnoliopsida</taxon>
        <taxon>Liliopsida</taxon>
        <taxon>Araceae</taxon>
        <taxon>Aroideae</taxon>
        <taxon>Colocasieae</taxon>
        <taxon>Colocasia</taxon>
    </lineage>
</organism>
<feature type="region of interest" description="Disordered" evidence="1">
    <location>
        <begin position="71"/>
        <end position="199"/>
    </location>
</feature>
<feature type="compositionally biased region" description="Low complexity" evidence="1">
    <location>
        <begin position="156"/>
        <end position="171"/>
    </location>
</feature>
<protein>
    <submittedName>
        <fullName evidence="2">Uncharacterized protein</fullName>
    </submittedName>
</protein>
<accession>A0A843X942</accession>
<gene>
    <name evidence="2" type="ORF">Taro_048790</name>
</gene>
<evidence type="ECO:0000256" key="1">
    <source>
        <dbReference type="SAM" id="MobiDB-lite"/>
    </source>
</evidence>
<feature type="compositionally biased region" description="Basic and acidic residues" evidence="1">
    <location>
        <begin position="185"/>
        <end position="197"/>
    </location>
</feature>
<dbReference type="EMBL" id="NMUH01006703">
    <property type="protein sequence ID" value="MQM15835.1"/>
    <property type="molecule type" value="Genomic_DNA"/>
</dbReference>
<name>A0A843X942_COLES</name>
<proteinExistence type="predicted"/>
<comment type="caution">
    <text evidence="2">The sequence shown here is derived from an EMBL/GenBank/DDBJ whole genome shotgun (WGS) entry which is preliminary data.</text>
</comment>
<dbReference type="Proteomes" id="UP000652761">
    <property type="component" value="Unassembled WGS sequence"/>
</dbReference>
<evidence type="ECO:0000313" key="3">
    <source>
        <dbReference type="Proteomes" id="UP000652761"/>
    </source>
</evidence>
<dbReference type="AlphaFoldDB" id="A0A843X942"/>
<keyword evidence="3" id="KW-1185">Reference proteome</keyword>
<reference evidence="2" key="1">
    <citation type="submission" date="2017-07" db="EMBL/GenBank/DDBJ databases">
        <title>Taro Niue Genome Assembly and Annotation.</title>
        <authorList>
            <person name="Atibalentja N."/>
            <person name="Keating K."/>
            <person name="Fields C.J."/>
        </authorList>
    </citation>
    <scope>NUCLEOTIDE SEQUENCE</scope>
    <source>
        <strain evidence="2">Niue_2</strain>
        <tissue evidence="2">Leaf</tissue>
    </source>
</reference>
<evidence type="ECO:0000313" key="2">
    <source>
        <dbReference type="EMBL" id="MQM15835.1"/>
    </source>
</evidence>
<sequence length="259" mass="27890">MKVYNKVKVVSGLKYIEQKFDISSIMYASVMELVVLDHHVMRMGETPFSLIGSLYLSILDVHLADDVELPASSDESMEPLSLSKENEMEEVDPQQPEIQLGDSDEEEYTNMVRGRRATSLGGRGEGSGRRFTSFSTPPPPARGPTTSAPLPLAVGPTTSTPLPPTASASPSQMASGSTPPPSKLVHADDETSHHEGEGSYNETMQAVWINEGAAPTTTPAQFREIVNESVSQNISAIVYQTVSQMLAQLGFLGDRAPPA</sequence>